<evidence type="ECO:0000256" key="4">
    <source>
        <dbReference type="ARBA" id="ARBA00022763"/>
    </source>
</evidence>
<dbReference type="Gene3D" id="3.40.50.300">
    <property type="entry name" value="P-loop containing nucleotide triphosphate hydrolases"/>
    <property type="match status" value="2"/>
</dbReference>
<evidence type="ECO:0000256" key="7">
    <source>
        <dbReference type="ARBA" id="ARBA00033408"/>
    </source>
</evidence>
<dbReference type="GO" id="GO:0006281">
    <property type="term" value="P:DNA repair"/>
    <property type="evidence" value="ECO:0007669"/>
    <property type="project" value="UniProtKB-KW"/>
</dbReference>
<evidence type="ECO:0000313" key="9">
    <source>
        <dbReference type="EMBL" id="KIY97828.1"/>
    </source>
</evidence>
<protein>
    <recommendedName>
        <fullName evidence="2">DNA repair protein RecN</fullName>
    </recommendedName>
    <alternativeName>
        <fullName evidence="7">Recombination protein N</fullName>
    </alternativeName>
</protein>
<dbReference type="KEGG" id="mng:MNEG_10135"/>
<dbReference type="OrthoDB" id="1938215at2759"/>
<accession>A0A0D2KQD3</accession>
<comment type="similarity">
    <text evidence="1">Belongs to the RecN family.</text>
</comment>
<evidence type="ECO:0000256" key="8">
    <source>
        <dbReference type="SAM" id="MobiDB-lite"/>
    </source>
</evidence>
<gene>
    <name evidence="9" type="ORF">MNEG_10135</name>
</gene>
<evidence type="ECO:0000256" key="6">
    <source>
        <dbReference type="ARBA" id="ARBA00023204"/>
    </source>
</evidence>
<evidence type="ECO:0000256" key="5">
    <source>
        <dbReference type="ARBA" id="ARBA00022840"/>
    </source>
</evidence>
<dbReference type="GeneID" id="25727267"/>
<keyword evidence="4" id="KW-0227">DNA damage</keyword>
<keyword evidence="5" id="KW-0067">ATP-binding</keyword>
<reference evidence="9 10" key="1">
    <citation type="journal article" date="2013" name="BMC Genomics">
        <title>Reconstruction of the lipid metabolism for the microalga Monoraphidium neglectum from its genome sequence reveals characteristics suitable for biofuel production.</title>
        <authorList>
            <person name="Bogen C."/>
            <person name="Al-Dilaimi A."/>
            <person name="Albersmeier A."/>
            <person name="Wichmann J."/>
            <person name="Grundmann M."/>
            <person name="Rupp O."/>
            <person name="Lauersen K.J."/>
            <person name="Blifernez-Klassen O."/>
            <person name="Kalinowski J."/>
            <person name="Goesmann A."/>
            <person name="Mussgnug J.H."/>
            <person name="Kruse O."/>
        </authorList>
    </citation>
    <scope>NUCLEOTIDE SEQUENCE [LARGE SCALE GENOMIC DNA]</scope>
    <source>
        <strain evidence="9 10">SAG 48.87</strain>
    </source>
</reference>
<dbReference type="GO" id="GO:0006310">
    <property type="term" value="P:DNA recombination"/>
    <property type="evidence" value="ECO:0007669"/>
    <property type="project" value="InterPro"/>
</dbReference>
<evidence type="ECO:0000256" key="2">
    <source>
        <dbReference type="ARBA" id="ARBA00021315"/>
    </source>
</evidence>
<sequence length="313" mass="30950">MAATCFLWKEGVAAGQLRVAVEECLGQLAMSGCRFDVRTSWEPAHPAAGLHGDASKMHTSTRAAKDSHAGVAPSKCLHIGEEQAHAVGQARGGAYRLRPQGLDTVEFLLAAGPSEPLRPLAAVASGGESARVMLALKAAPAAAAAAASAAAAARSLPAAAGGAADSAKAEASADVQVSDEEEGAPAEEGSFSAEGSTPVLVLDELDSGVGSRLGANVGRLLRRMCAPGGGAVGGGGGHAAAAAASQVLCVTHLPQVAAHAAHHVVVAKSGGIRTETVFEELASPDQRAAEIAAMMGSGGQEAARQLLAEAAAA</sequence>
<keyword evidence="3" id="KW-0547">Nucleotide-binding</keyword>
<feature type="region of interest" description="Disordered" evidence="8">
    <location>
        <begin position="171"/>
        <end position="197"/>
    </location>
</feature>
<keyword evidence="10" id="KW-1185">Reference proteome</keyword>
<dbReference type="Proteomes" id="UP000054498">
    <property type="component" value="Unassembled WGS sequence"/>
</dbReference>
<dbReference type="RefSeq" id="XP_013896848.1">
    <property type="nucleotide sequence ID" value="XM_014041394.1"/>
</dbReference>
<dbReference type="GO" id="GO:0005524">
    <property type="term" value="F:ATP binding"/>
    <property type="evidence" value="ECO:0007669"/>
    <property type="project" value="UniProtKB-KW"/>
</dbReference>
<dbReference type="InterPro" id="IPR004604">
    <property type="entry name" value="DNA_recomb/repair_RecN"/>
</dbReference>
<dbReference type="SUPFAM" id="SSF52540">
    <property type="entry name" value="P-loop containing nucleoside triphosphate hydrolases"/>
    <property type="match status" value="1"/>
</dbReference>
<dbReference type="EMBL" id="KK102413">
    <property type="protein sequence ID" value="KIY97828.1"/>
    <property type="molecule type" value="Genomic_DNA"/>
</dbReference>
<name>A0A0D2KQD3_9CHLO</name>
<dbReference type="InterPro" id="IPR027417">
    <property type="entry name" value="P-loop_NTPase"/>
</dbReference>
<evidence type="ECO:0000313" key="10">
    <source>
        <dbReference type="Proteomes" id="UP000054498"/>
    </source>
</evidence>
<dbReference type="STRING" id="145388.A0A0D2KQD3"/>
<evidence type="ECO:0000256" key="3">
    <source>
        <dbReference type="ARBA" id="ARBA00022741"/>
    </source>
</evidence>
<dbReference type="AlphaFoldDB" id="A0A0D2KQD3"/>
<proteinExistence type="inferred from homology"/>
<dbReference type="PANTHER" id="PTHR11059:SF0">
    <property type="entry name" value="DNA REPAIR PROTEIN RECN"/>
    <property type="match status" value="1"/>
</dbReference>
<evidence type="ECO:0000256" key="1">
    <source>
        <dbReference type="ARBA" id="ARBA00009441"/>
    </source>
</evidence>
<dbReference type="PANTHER" id="PTHR11059">
    <property type="entry name" value="DNA REPAIR PROTEIN RECN"/>
    <property type="match status" value="1"/>
</dbReference>
<organism evidence="9 10">
    <name type="scientific">Monoraphidium neglectum</name>
    <dbReference type="NCBI Taxonomy" id="145388"/>
    <lineage>
        <taxon>Eukaryota</taxon>
        <taxon>Viridiplantae</taxon>
        <taxon>Chlorophyta</taxon>
        <taxon>core chlorophytes</taxon>
        <taxon>Chlorophyceae</taxon>
        <taxon>CS clade</taxon>
        <taxon>Sphaeropleales</taxon>
        <taxon>Selenastraceae</taxon>
        <taxon>Monoraphidium</taxon>
    </lineage>
</organism>
<keyword evidence="6" id="KW-0234">DNA repair</keyword>